<feature type="domain" description="C3H1-type" evidence="6">
    <location>
        <begin position="187"/>
        <end position="213"/>
    </location>
</feature>
<protein>
    <recommendedName>
        <fullName evidence="6">C3H1-type domain-containing protein</fullName>
    </recommendedName>
</protein>
<feature type="zinc finger region" description="C3H1-type" evidence="4">
    <location>
        <begin position="214"/>
        <end position="242"/>
    </location>
</feature>
<evidence type="ECO:0000256" key="1">
    <source>
        <dbReference type="ARBA" id="ARBA00022723"/>
    </source>
</evidence>
<keyword evidence="2 4" id="KW-0863">Zinc-finger</keyword>
<dbReference type="SUPFAM" id="SSF90229">
    <property type="entry name" value="CCCH zinc finger"/>
    <property type="match status" value="2"/>
</dbReference>
<keyword evidence="8" id="KW-1185">Reference proteome</keyword>
<dbReference type="SMART" id="SM00356">
    <property type="entry name" value="ZnF_C3H1"/>
    <property type="match status" value="4"/>
</dbReference>
<proteinExistence type="predicted"/>
<feature type="zinc finger region" description="C3H1-type" evidence="4">
    <location>
        <begin position="158"/>
        <end position="186"/>
    </location>
</feature>
<reference evidence="7" key="1">
    <citation type="journal article" date="2020" name="Stud. Mycol.">
        <title>101 Dothideomycetes genomes: a test case for predicting lifestyles and emergence of pathogens.</title>
        <authorList>
            <person name="Haridas S."/>
            <person name="Albert R."/>
            <person name="Binder M."/>
            <person name="Bloem J."/>
            <person name="Labutti K."/>
            <person name="Salamov A."/>
            <person name="Andreopoulos B."/>
            <person name="Baker S."/>
            <person name="Barry K."/>
            <person name="Bills G."/>
            <person name="Bluhm B."/>
            <person name="Cannon C."/>
            <person name="Castanera R."/>
            <person name="Culley D."/>
            <person name="Daum C."/>
            <person name="Ezra D."/>
            <person name="Gonzalez J."/>
            <person name="Henrissat B."/>
            <person name="Kuo A."/>
            <person name="Liang C."/>
            <person name="Lipzen A."/>
            <person name="Lutzoni F."/>
            <person name="Magnuson J."/>
            <person name="Mondo S."/>
            <person name="Nolan M."/>
            <person name="Ohm R."/>
            <person name="Pangilinan J."/>
            <person name="Park H.-J."/>
            <person name="Ramirez L."/>
            <person name="Alfaro M."/>
            <person name="Sun H."/>
            <person name="Tritt A."/>
            <person name="Yoshinaga Y."/>
            <person name="Zwiers L.-H."/>
            <person name="Turgeon B."/>
            <person name="Goodwin S."/>
            <person name="Spatafora J."/>
            <person name="Crous P."/>
            <person name="Grigoriev I."/>
        </authorList>
    </citation>
    <scope>NUCLEOTIDE SEQUENCE</scope>
    <source>
        <strain evidence="7">CBS 122681</strain>
    </source>
</reference>
<feature type="zinc finger region" description="C3H1-type" evidence="4">
    <location>
        <begin position="187"/>
        <end position="213"/>
    </location>
</feature>
<name>A0A6A6TV67_9PLEO</name>
<evidence type="ECO:0000256" key="4">
    <source>
        <dbReference type="PROSITE-ProRule" id="PRU00723"/>
    </source>
</evidence>
<dbReference type="PROSITE" id="PS50103">
    <property type="entry name" value="ZF_C3H1"/>
    <property type="match status" value="3"/>
</dbReference>
<evidence type="ECO:0000259" key="6">
    <source>
        <dbReference type="PROSITE" id="PS50103"/>
    </source>
</evidence>
<organism evidence="7 8">
    <name type="scientific">Lophiostoma macrostomum CBS 122681</name>
    <dbReference type="NCBI Taxonomy" id="1314788"/>
    <lineage>
        <taxon>Eukaryota</taxon>
        <taxon>Fungi</taxon>
        <taxon>Dikarya</taxon>
        <taxon>Ascomycota</taxon>
        <taxon>Pezizomycotina</taxon>
        <taxon>Dothideomycetes</taxon>
        <taxon>Pleosporomycetidae</taxon>
        <taxon>Pleosporales</taxon>
        <taxon>Lophiostomataceae</taxon>
        <taxon>Lophiostoma</taxon>
    </lineage>
</organism>
<dbReference type="FunFam" id="4.10.1000.10:FF:000035">
    <property type="entry name" value="CCCH zinc finger protein, variant"/>
    <property type="match status" value="1"/>
</dbReference>
<sequence length="314" mass="34618">MNRPPRPFLTEEEMRALSDQERAIAIAEWSSYNARLRREQEQHAARGVYRGGRGRGGRGRGRGYLPTFQPYGRGQYTSHAATFQQPAITGNPSVAHETSKTPPASRVDKQIRTLGALKKEDKTPCPAFTTTGNRSDSYESKIVPGVCKRPRCPHIHDPDKTAICRQFLSKGTCPLGQSCPLSHEPSPNRSPTCIHFQNSHCTKDDCRYAHVRIGIDAPVCEPFARLGYCEKGDTCADRHAIECPDHTNKGSCEVKGCRLPHIVHAARLRKARMSSSEAESPVEPGSPESEAEFGAGVDTLHALTQQADFVPFES</sequence>
<dbReference type="GO" id="GO:0008270">
    <property type="term" value="F:zinc ion binding"/>
    <property type="evidence" value="ECO:0007669"/>
    <property type="project" value="UniProtKB-KW"/>
</dbReference>
<keyword evidence="1 4" id="KW-0479">Metal-binding</keyword>
<dbReference type="GO" id="GO:0005634">
    <property type="term" value="C:nucleus"/>
    <property type="evidence" value="ECO:0007669"/>
    <property type="project" value="TreeGrafter"/>
</dbReference>
<keyword evidence="3 4" id="KW-0862">Zinc</keyword>
<dbReference type="InterPro" id="IPR000571">
    <property type="entry name" value="Znf_CCCH"/>
</dbReference>
<dbReference type="PANTHER" id="PTHR46156:SF1">
    <property type="entry name" value="ZINC FINGER CCCH DOMAIN-CONTAINING PROTEIN 3"/>
    <property type="match status" value="1"/>
</dbReference>
<evidence type="ECO:0000313" key="8">
    <source>
        <dbReference type="Proteomes" id="UP000799324"/>
    </source>
</evidence>
<dbReference type="AlphaFoldDB" id="A0A6A6TV67"/>
<feature type="domain" description="C3H1-type" evidence="6">
    <location>
        <begin position="158"/>
        <end position="186"/>
    </location>
</feature>
<evidence type="ECO:0000256" key="3">
    <source>
        <dbReference type="ARBA" id="ARBA00022833"/>
    </source>
</evidence>
<feature type="region of interest" description="Disordered" evidence="5">
    <location>
        <begin position="271"/>
        <end position="297"/>
    </location>
</feature>
<evidence type="ECO:0000256" key="2">
    <source>
        <dbReference type="ARBA" id="ARBA00022771"/>
    </source>
</evidence>
<dbReference type="Gene3D" id="4.10.1000.10">
    <property type="entry name" value="Zinc finger, CCCH-type"/>
    <property type="match status" value="2"/>
</dbReference>
<dbReference type="PANTHER" id="PTHR46156">
    <property type="entry name" value="CCCH ZINGC FINGER"/>
    <property type="match status" value="1"/>
</dbReference>
<dbReference type="OrthoDB" id="410307at2759"/>
<accession>A0A6A6TV67</accession>
<gene>
    <name evidence="7" type="ORF">K491DRAFT_772753</name>
</gene>
<evidence type="ECO:0000256" key="5">
    <source>
        <dbReference type="SAM" id="MobiDB-lite"/>
    </source>
</evidence>
<dbReference type="InterPro" id="IPR036855">
    <property type="entry name" value="Znf_CCCH_sf"/>
</dbReference>
<dbReference type="Proteomes" id="UP000799324">
    <property type="component" value="Unassembled WGS sequence"/>
</dbReference>
<feature type="domain" description="C3H1-type" evidence="6">
    <location>
        <begin position="214"/>
        <end position="242"/>
    </location>
</feature>
<dbReference type="EMBL" id="MU004288">
    <property type="protein sequence ID" value="KAF2662873.1"/>
    <property type="molecule type" value="Genomic_DNA"/>
</dbReference>
<feature type="compositionally biased region" description="Low complexity" evidence="5">
    <location>
        <begin position="274"/>
        <end position="288"/>
    </location>
</feature>
<evidence type="ECO:0000313" key="7">
    <source>
        <dbReference type="EMBL" id="KAF2662873.1"/>
    </source>
</evidence>